<dbReference type="PANTHER" id="PTHR31744:SF220">
    <property type="entry name" value="LOW QUALITY PROTEIN: NAC DOMAIN-CONTAINING PROTEIN 90-LIKE"/>
    <property type="match status" value="1"/>
</dbReference>
<dbReference type="InterPro" id="IPR036093">
    <property type="entry name" value="NAC_dom_sf"/>
</dbReference>
<keyword evidence="4" id="KW-0539">Nucleus</keyword>
<evidence type="ECO:0000256" key="2">
    <source>
        <dbReference type="ARBA" id="ARBA00023125"/>
    </source>
</evidence>
<evidence type="ECO:0000256" key="4">
    <source>
        <dbReference type="ARBA" id="ARBA00023242"/>
    </source>
</evidence>
<evidence type="ECO:0000256" key="1">
    <source>
        <dbReference type="ARBA" id="ARBA00023015"/>
    </source>
</evidence>
<organism evidence="7 8">
    <name type="scientific">Panicum virgatum</name>
    <name type="common">Blackwell switchgrass</name>
    <dbReference type="NCBI Taxonomy" id="38727"/>
    <lineage>
        <taxon>Eukaryota</taxon>
        <taxon>Viridiplantae</taxon>
        <taxon>Streptophyta</taxon>
        <taxon>Embryophyta</taxon>
        <taxon>Tracheophyta</taxon>
        <taxon>Spermatophyta</taxon>
        <taxon>Magnoliopsida</taxon>
        <taxon>Liliopsida</taxon>
        <taxon>Poales</taxon>
        <taxon>Poaceae</taxon>
        <taxon>PACMAD clade</taxon>
        <taxon>Panicoideae</taxon>
        <taxon>Panicodae</taxon>
        <taxon>Paniceae</taxon>
        <taxon>Panicinae</taxon>
        <taxon>Panicum</taxon>
        <taxon>Panicum sect. Hiantes</taxon>
    </lineage>
</organism>
<evidence type="ECO:0000313" key="7">
    <source>
        <dbReference type="EMBL" id="KAG2560138.1"/>
    </source>
</evidence>
<reference evidence="7" key="1">
    <citation type="submission" date="2020-05" db="EMBL/GenBank/DDBJ databases">
        <title>WGS assembly of Panicum virgatum.</title>
        <authorList>
            <person name="Lovell J.T."/>
            <person name="Jenkins J."/>
            <person name="Shu S."/>
            <person name="Juenger T.E."/>
            <person name="Schmutz J."/>
        </authorList>
    </citation>
    <scope>NUCLEOTIDE SEQUENCE</scope>
    <source>
        <strain evidence="7">AP13</strain>
    </source>
</reference>
<evidence type="ECO:0000256" key="5">
    <source>
        <dbReference type="SAM" id="MobiDB-lite"/>
    </source>
</evidence>
<accession>A0A8T0PGW7</accession>
<proteinExistence type="predicted"/>
<comment type="caution">
    <text evidence="7">The sequence shown here is derived from an EMBL/GenBank/DDBJ whole genome shotgun (WGS) entry which is preliminary data.</text>
</comment>
<dbReference type="GO" id="GO:0003677">
    <property type="term" value="F:DNA binding"/>
    <property type="evidence" value="ECO:0007669"/>
    <property type="project" value="UniProtKB-KW"/>
</dbReference>
<dbReference type="SUPFAM" id="SSF101941">
    <property type="entry name" value="NAC domain"/>
    <property type="match status" value="1"/>
</dbReference>
<dbReference type="InterPro" id="IPR003441">
    <property type="entry name" value="NAC-dom"/>
</dbReference>
<protein>
    <recommendedName>
        <fullName evidence="6">NAC domain-containing protein</fullName>
    </recommendedName>
</protein>
<dbReference type="Proteomes" id="UP000823388">
    <property type="component" value="Chromosome 8K"/>
</dbReference>
<dbReference type="EMBL" id="CM029051">
    <property type="protein sequence ID" value="KAG2560138.1"/>
    <property type="molecule type" value="Genomic_DNA"/>
</dbReference>
<dbReference type="PROSITE" id="PS51005">
    <property type="entry name" value="NAC"/>
    <property type="match status" value="1"/>
</dbReference>
<dbReference type="GO" id="GO:0006355">
    <property type="term" value="P:regulation of DNA-templated transcription"/>
    <property type="evidence" value="ECO:0007669"/>
    <property type="project" value="InterPro"/>
</dbReference>
<keyword evidence="1" id="KW-0805">Transcription regulation</keyword>
<evidence type="ECO:0000259" key="6">
    <source>
        <dbReference type="PROSITE" id="PS51005"/>
    </source>
</evidence>
<gene>
    <name evidence="7" type="ORF">PVAP13_8KG057900</name>
</gene>
<dbReference type="AlphaFoldDB" id="A0A8T0PGW7"/>
<dbReference type="PANTHER" id="PTHR31744">
    <property type="entry name" value="PROTEIN CUP-SHAPED COTYLEDON 2-RELATED"/>
    <property type="match status" value="1"/>
</dbReference>
<feature type="region of interest" description="Disordered" evidence="5">
    <location>
        <begin position="1"/>
        <end position="26"/>
    </location>
</feature>
<dbReference type="Gene3D" id="2.170.150.80">
    <property type="entry name" value="NAC domain"/>
    <property type="match status" value="1"/>
</dbReference>
<feature type="region of interest" description="Disordered" evidence="5">
    <location>
        <begin position="188"/>
        <end position="228"/>
    </location>
</feature>
<keyword evidence="3" id="KW-0804">Transcription</keyword>
<feature type="domain" description="NAC" evidence="6">
    <location>
        <begin position="24"/>
        <end position="183"/>
    </location>
</feature>
<evidence type="ECO:0000313" key="8">
    <source>
        <dbReference type="Proteomes" id="UP000823388"/>
    </source>
</evidence>
<keyword evidence="8" id="KW-1185">Reference proteome</keyword>
<dbReference type="OrthoDB" id="622307at2759"/>
<name>A0A8T0PGW7_PANVG</name>
<keyword evidence="2" id="KW-0238">DNA-binding</keyword>
<evidence type="ECO:0000256" key="3">
    <source>
        <dbReference type="ARBA" id="ARBA00023163"/>
    </source>
</evidence>
<dbReference type="Pfam" id="PF02365">
    <property type="entry name" value="NAM"/>
    <property type="match status" value="1"/>
</dbReference>
<sequence>MSMLLQRAMESSNRSGSDDHDPVLPPGYRFYPTEEELLGFYLRHRLAGTGPQVEHLIPVVDIYSHHPSQLRAMAGAANVGDKEQWFFFCPRAERELNGGRPARTTPSGYWKATGSPSYVYSAPPTSRAIGEKRTMVFYQGRAPTGTKTRWKMNEYKAVAADDAPPGAAVRLRNEFSVCRVYTSNGTLRSFDRRPLNPPAAGVDDQTAAAHRCQEQEAPPPPPAAAGSQMAAVDVVVAAANGGQSSDEHSHGGSSSSGSLGAVVDGAGAAAAAAAIDWDSLIPPVDYLRFGGADALSHVVWPPN</sequence>